<feature type="domain" description="AB hydrolase-1" evidence="5">
    <location>
        <begin position="95"/>
        <end position="452"/>
    </location>
</feature>
<sequence length="539" mass="57967">MNSRRTAGLIFVGATVIAAGVVAAPSVGAFPNATPRYEPSPVEWTQCTNQDLIDAGAECAKVKVPLDYSNPGGEKIDIAISRVKHTSSSDAYQGVVLGNPGGPGGSGLDMSLIGSRIPSGVGAYYDWIGFDPRGVGDSGPTLSCGPDQGIKYDQPDLVPRSDITEQALKDKASGHADACGKNSGELLKHIKTTDAAEDMESIRLALGVEQINYFGYSYGTYLGPVYSTMFPGKVKRMILDGNVDPQTAWYRSNHDQAKAAGRTLGKFFEWIAKYDRVYHLGATGTEVETRWFGERDRLDRAAAGGRIGSVEWTELFYSAVPGQGEWDRIATAFSGWVNNGQWEALQKLYDETQAPKTSGDVVLEAVLCTDAPYPDDWAQWSADAWKGHAQEPFYAWPSTWGALPCNYWTAGALEKPVQVDGENAPPTLLIHEQFDGATPYEDGLALRKLLTKSSLIGLPGGTTHSNSLSGNTCVDNAIASFFADITTLPTRKPGDQADMECEPASQPVPKALGGPRSGLKMSQRPAGLENTLKAPFRTR</sequence>
<dbReference type="Proteomes" id="UP000294257">
    <property type="component" value="Unassembled WGS sequence"/>
</dbReference>
<dbReference type="AlphaFoldDB" id="A0A4Q7KD91"/>
<comment type="similarity">
    <text evidence="1">Belongs to the peptidase S33 family.</text>
</comment>
<name>A0A4Q7KD91_9PSEU</name>
<evidence type="ECO:0000256" key="3">
    <source>
        <dbReference type="ARBA" id="ARBA00022801"/>
    </source>
</evidence>
<proteinExistence type="inferred from homology"/>
<evidence type="ECO:0000256" key="1">
    <source>
        <dbReference type="ARBA" id="ARBA00010088"/>
    </source>
</evidence>
<evidence type="ECO:0000259" key="5">
    <source>
        <dbReference type="Pfam" id="PF00561"/>
    </source>
</evidence>
<gene>
    <name evidence="6" type="ORF">EV193_11516</name>
</gene>
<keyword evidence="2" id="KW-0732">Signal</keyword>
<evidence type="ECO:0000313" key="6">
    <source>
        <dbReference type="EMBL" id="RZS31137.1"/>
    </source>
</evidence>
<dbReference type="PANTHER" id="PTHR43248:SF29">
    <property type="entry name" value="TRIPEPTIDYL AMINOPEPTIDASE"/>
    <property type="match status" value="1"/>
</dbReference>
<dbReference type="SUPFAM" id="SSF53474">
    <property type="entry name" value="alpha/beta-Hydrolases"/>
    <property type="match status" value="1"/>
</dbReference>
<dbReference type="Pfam" id="PF00561">
    <property type="entry name" value="Abhydrolase_1"/>
    <property type="match status" value="1"/>
</dbReference>
<dbReference type="InterPro" id="IPR000073">
    <property type="entry name" value="AB_hydrolase_1"/>
</dbReference>
<organism evidence="6 7">
    <name type="scientific">Herbihabitans rhizosphaerae</name>
    <dbReference type="NCBI Taxonomy" id="1872711"/>
    <lineage>
        <taxon>Bacteria</taxon>
        <taxon>Bacillati</taxon>
        <taxon>Actinomycetota</taxon>
        <taxon>Actinomycetes</taxon>
        <taxon>Pseudonocardiales</taxon>
        <taxon>Pseudonocardiaceae</taxon>
        <taxon>Herbihabitans</taxon>
    </lineage>
</organism>
<accession>A0A4Q7KD91</accession>
<dbReference type="InterPro" id="IPR029058">
    <property type="entry name" value="AB_hydrolase_fold"/>
</dbReference>
<dbReference type="EMBL" id="SGWQ01000015">
    <property type="protein sequence ID" value="RZS31137.1"/>
    <property type="molecule type" value="Genomic_DNA"/>
</dbReference>
<feature type="region of interest" description="Disordered" evidence="4">
    <location>
        <begin position="492"/>
        <end position="539"/>
    </location>
</feature>
<keyword evidence="3 6" id="KW-0378">Hydrolase</keyword>
<keyword evidence="7" id="KW-1185">Reference proteome</keyword>
<evidence type="ECO:0000256" key="2">
    <source>
        <dbReference type="ARBA" id="ARBA00022729"/>
    </source>
</evidence>
<dbReference type="PANTHER" id="PTHR43248">
    <property type="entry name" value="2-SUCCINYL-6-HYDROXY-2,4-CYCLOHEXADIENE-1-CARBOXYLATE SYNTHASE"/>
    <property type="match status" value="1"/>
</dbReference>
<reference evidence="6 7" key="1">
    <citation type="submission" date="2019-02" db="EMBL/GenBank/DDBJ databases">
        <title>Genomic Encyclopedia of Type Strains, Phase IV (KMG-IV): sequencing the most valuable type-strain genomes for metagenomic binning, comparative biology and taxonomic classification.</title>
        <authorList>
            <person name="Goeker M."/>
        </authorList>
    </citation>
    <scope>NUCLEOTIDE SEQUENCE [LARGE SCALE GENOMIC DNA]</scope>
    <source>
        <strain evidence="6 7">DSM 101727</strain>
    </source>
</reference>
<dbReference type="GO" id="GO:0016787">
    <property type="term" value="F:hydrolase activity"/>
    <property type="evidence" value="ECO:0007669"/>
    <property type="project" value="UniProtKB-KW"/>
</dbReference>
<comment type="caution">
    <text evidence="6">The sequence shown here is derived from an EMBL/GenBank/DDBJ whole genome shotgun (WGS) entry which is preliminary data.</text>
</comment>
<protein>
    <submittedName>
        <fullName evidence="6">Alpha/beta hydrolase family protein</fullName>
    </submittedName>
</protein>
<dbReference type="InterPro" id="IPR051601">
    <property type="entry name" value="Serine_prot/Carboxylest_S33"/>
</dbReference>
<evidence type="ECO:0000256" key="4">
    <source>
        <dbReference type="SAM" id="MobiDB-lite"/>
    </source>
</evidence>
<evidence type="ECO:0000313" key="7">
    <source>
        <dbReference type="Proteomes" id="UP000294257"/>
    </source>
</evidence>
<dbReference type="Gene3D" id="3.40.50.1820">
    <property type="entry name" value="alpha/beta hydrolase"/>
    <property type="match status" value="1"/>
</dbReference>